<organism evidence="3 4">
    <name type="scientific">Pseudonocardia hierapolitana</name>
    <dbReference type="NCBI Taxonomy" id="1128676"/>
    <lineage>
        <taxon>Bacteria</taxon>
        <taxon>Bacillati</taxon>
        <taxon>Actinomycetota</taxon>
        <taxon>Actinomycetes</taxon>
        <taxon>Pseudonocardiales</taxon>
        <taxon>Pseudonocardiaceae</taxon>
        <taxon>Pseudonocardia</taxon>
    </lineage>
</organism>
<dbReference type="Gene3D" id="3.30.1330.60">
    <property type="entry name" value="OmpA-like domain"/>
    <property type="match status" value="1"/>
</dbReference>
<proteinExistence type="predicted"/>
<evidence type="ECO:0000259" key="2">
    <source>
        <dbReference type="PROSITE" id="PS51123"/>
    </source>
</evidence>
<reference evidence="3 4" key="1">
    <citation type="submission" date="2019-06" db="EMBL/GenBank/DDBJ databases">
        <title>Sequencing the genomes of 1000 actinobacteria strains.</title>
        <authorList>
            <person name="Klenk H.-P."/>
        </authorList>
    </citation>
    <scope>NUCLEOTIDE SEQUENCE [LARGE SCALE GENOMIC DNA]</scope>
    <source>
        <strain evidence="3 4">DSM 45671</strain>
    </source>
</reference>
<dbReference type="PROSITE" id="PS51123">
    <property type="entry name" value="OMPA_2"/>
    <property type="match status" value="1"/>
</dbReference>
<dbReference type="PANTHER" id="PTHR30329:SF21">
    <property type="entry name" value="LIPOPROTEIN YIAD-RELATED"/>
    <property type="match status" value="1"/>
</dbReference>
<dbReference type="Proteomes" id="UP000321261">
    <property type="component" value="Unassembled WGS sequence"/>
</dbReference>
<accession>A0A561STJ2</accession>
<sequence length="181" mass="17885">MAVAHARAWWLVALLAVPAVLAGLALPWAGPPSSAAPLAMPATAPSTTSPTAAAPVVVTDPAPAEPPDPTAADLAQVLAAHPIRFTADSAALTGPAADTARRVGELLAAGPAVPVLVEGHVADTPGGPDAVQRLSDQRAAVVAEALVAAGVPAERITARGAGAIRPLATVEESRRVEITVG</sequence>
<dbReference type="GO" id="GO:0016020">
    <property type="term" value="C:membrane"/>
    <property type="evidence" value="ECO:0007669"/>
    <property type="project" value="UniProtKB-UniRule"/>
</dbReference>
<gene>
    <name evidence="3" type="ORF">FHX44_114109</name>
</gene>
<protein>
    <submittedName>
        <fullName evidence="3">Outer membrane protein OmpA-like peptidoglycan-associated protein</fullName>
    </submittedName>
</protein>
<evidence type="ECO:0000313" key="3">
    <source>
        <dbReference type="EMBL" id="TWF78190.1"/>
    </source>
</evidence>
<evidence type="ECO:0000256" key="1">
    <source>
        <dbReference type="PROSITE-ProRule" id="PRU00473"/>
    </source>
</evidence>
<dbReference type="InterPro" id="IPR036737">
    <property type="entry name" value="OmpA-like_sf"/>
</dbReference>
<comment type="caution">
    <text evidence="3">The sequence shown here is derived from an EMBL/GenBank/DDBJ whole genome shotgun (WGS) entry which is preliminary data.</text>
</comment>
<dbReference type="SUPFAM" id="SSF103088">
    <property type="entry name" value="OmpA-like"/>
    <property type="match status" value="1"/>
</dbReference>
<feature type="domain" description="OmpA-like" evidence="2">
    <location>
        <begin position="72"/>
        <end position="181"/>
    </location>
</feature>
<dbReference type="EMBL" id="VIWU01000001">
    <property type="protein sequence ID" value="TWF78190.1"/>
    <property type="molecule type" value="Genomic_DNA"/>
</dbReference>
<name>A0A561STJ2_9PSEU</name>
<dbReference type="PANTHER" id="PTHR30329">
    <property type="entry name" value="STATOR ELEMENT OF FLAGELLAR MOTOR COMPLEX"/>
    <property type="match status" value="1"/>
</dbReference>
<dbReference type="Pfam" id="PF00691">
    <property type="entry name" value="OmpA"/>
    <property type="match status" value="1"/>
</dbReference>
<keyword evidence="1" id="KW-0472">Membrane</keyword>
<dbReference type="AlphaFoldDB" id="A0A561STJ2"/>
<dbReference type="InterPro" id="IPR006665">
    <property type="entry name" value="OmpA-like"/>
</dbReference>
<keyword evidence="4" id="KW-1185">Reference proteome</keyword>
<dbReference type="InterPro" id="IPR050330">
    <property type="entry name" value="Bact_OuterMem_StrucFunc"/>
</dbReference>
<evidence type="ECO:0000313" key="4">
    <source>
        <dbReference type="Proteomes" id="UP000321261"/>
    </source>
</evidence>